<accession>A0A5B7IUR7</accession>
<gene>
    <name evidence="2" type="ORF">E2C01_079136</name>
</gene>
<comment type="caution">
    <text evidence="2">The sequence shown here is derived from an EMBL/GenBank/DDBJ whole genome shotgun (WGS) entry which is preliminary data.</text>
</comment>
<organism evidence="2 3">
    <name type="scientific">Portunus trituberculatus</name>
    <name type="common">Swimming crab</name>
    <name type="synonym">Neptunus trituberculatus</name>
    <dbReference type="NCBI Taxonomy" id="210409"/>
    <lineage>
        <taxon>Eukaryota</taxon>
        <taxon>Metazoa</taxon>
        <taxon>Ecdysozoa</taxon>
        <taxon>Arthropoda</taxon>
        <taxon>Crustacea</taxon>
        <taxon>Multicrustacea</taxon>
        <taxon>Malacostraca</taxon>
        <taxon>Eumalacostraca</taxon>
        <taxon>Eucarida</taxon>
        <taxon>Decapoda</taxon>
        <taxon>Pleocyemata</taxon>
        <taxon>Brachyura</taxon>
        <taxon>Eubrachyura</taxon>
        <taxon>Portunoidea</taxon>
        <taxon>Portunidae</taxon>
        <taxon>Portuninae</taxon>
        <taxon>Portunus</taxon>
    </lineage>
</organism>
<evidence type="ECO:0000313" key="2">
    <source>
        <dbReference type="EMBL" id="MPC84398.1"/>
    </source>
</evidence>
<protein>
    <submittedName>
        <fullName evidence="2">Uncharacterized protein</fullName>
    </submittedName>
</protein>
<dbReference type="AlphaFoldDB" id="A0A5B7IUR7"/>
<proteinExistence type="predicted"/>
<feature type="region of interest" description="Disordered" evidence="1">
    <location>
        <begin position="1"/>
        <end position="34"/>
    </location>
</feature>
<reference evidence="2 3" key="1">
    <citation type="submission" date="2019-05" db="EMBL/GenBank/DDBJ databases">
        <title>Another draft genome of Portunus trituberculatus and its Hox gene families provides insights of decapod evolution.</title>
        <authorList>
            <person name="Jeong J.-H."/>
            <person name="Song I."/>
            <person name="Kim S."/>
            <person name="Choi T."/>
            <person name="Kim D."/>
            <person name="Ryu S."/>
            <person name="Kim W."/>
        </authorList>
    </citation>
    <scope>NUCLEOTIDE SEQUENCE [LARGE SCALE GENOMIC DNA]</scope>
    <source>
        <tissue evidence="2">Muscle</tissue>
    </source>
</reference>
<evidence type="ECO:0000313" key="3">
    <source>
        <dbReference type="Proteomes" id="UP000324222"/>
    </source>
</evidence>
<dbReference type="EMBL" id="VSRR010065375">
    <property type="protein sequence ID" value="MPC84398.1"/>
    <property type="molecule type" value="Genomic_DNA"/>
</dbReference>
<dbReference type="Proteomes" id="UP000324222">
    <property type="component" value="Unassembled WGS sequence"/>
</dbReference>
<keyword evidence="3" id="KW-1185">Reference proteome</keyword>
<evidence type="ECO:0000256" key="1">
    <source>
        <dbReference type="SAM" id="MobiDB-lite"/>
    </source>
</evidence>
<name>A0A5B7IUR7_PORTR</name>
<sequence length="34" mass="3813">MSMHSFVSAVPDNIASGRHSRHRCRDVKTQESGE</sequence>